<keyword evidence="1" id="KW-0285">Flavoprotein</keyword>
<evidence type="ECO:0000256" key="2">
    <source>
        <dbReference type="ARBA" id="ARBA00022643"/>
    </source>
</evidence>
<proteinExistence type="predicted"/>
<evidence type="ECO:0000313" key="4">
    <source>
        <dbReference type="EMBL" id="NYD38032.1"/>
    </source>
</evidence>
<keyword evidence="4" id="KW-0503">Monooxygenase</keyword>
<dbReference type="PANTHER" id="PTHR32332">
    <property type="entry name" value="2-NITROPROPANE DIOXYGENASE"/>
    <property type="match status" value="1"/>
</dbReference>
<dbReference type="InterPro" id="IPR004136">
    <property type="entry name" value="NMO"/>
</dbReference>
<keyword evidence="5" id="KW-1185">Reference proteome</keyword>
<dbReference type="PANTHER" id="PTHR32332:SF31">
    <property type="entry name" value="2-NITROPROPANE DIOXYGENASE FAMILY, PUTATIVE (AFU_ORTHOLOGUE AFUA_2G09850)-RELATED"/>
    <property type="match status" value="1"/>
</dbReference>
<evidence type="ECO:0000256" key="1">
    <source>
        <dbReference type="ARBA" id="ARBA00022630"/>
    </source>
</evidence>
<dbReference type="EC" id="1.13.12.16" evidence="4"/>
<name>A0A7Y9J727_9PSEU</name>
<dbReference type="SUPFAM" id="SSF51412">
    <property type="entry name" value="Inosine monophosphate dehydrogenase (IMPDH)"/>
    <property type="match status" value="1"/>
</dbReference>
<comment type="caution">
    <text evidence="4">The sequence shown here is derived from an EMBL/GenBank/DDBJ whole genome shotgun (WGS) entry which is preliminary data.</text>
</comment>
<keyword evidence="3 4" id="KW-0560">Oxidoreductase</keyword>
<dbReference type="Gene3D" id="3.20.20.70">
    <property type="entry name" value="Aldolase class I"/>
    <property type="match status" value="1"/>
</dbReference>
<gene>
    <name evidence="4" type="ORF">BJ983_004134</name>
</gene>
<dbReference type="InterPro" id="IPR013785">
    <property type="entry name" value="Aldolase_TIM"/>
</dbReference>
<protein>
    <submittedName>
        <fullName evidence="4">Nitronate monooxygenase</fullName>
        <ecNumber evidence="4">1.13.12.16</ecNumber>
    </submittedName>
</protein>
<dbReference type="EMBL" id="JACCBN010000001">
    <property type="protein sequence ID" value="NYD38032.1"/>
    <property type="molecule type" value="Genomic_DNA"/>
</dbReference>
<dbReference type="RefSeq" id="WP_179795533.1">
    <property type="nucleotide sequence ID" value="NZ_BAABHP010000020.1"/>
</dbReference>
<keyword evidence="2" id="KW-0288">FMN</keyword>
<dbReference type="AlphaFoldDB" id="A0A7Y9J727"/>
<evidence type="ECO:0000256" key="3">
    <source>
        <dbReference type="ARBA" id="ARBA00023002"/>
    </source>
</evidence>
<reference evidence="4 5" key="1">
    <citation type="submission" date="2020-07" db="EMBL/GenBank/DDBJ databases">
        <title>Sequencing the genomes of 1000 actinobacteria strains.</title>
        <authorList>
            <person name="Klenk H.-P."/>
        </authorList>
    </citation>
    <scope>NUCLEOTIDE SEQUENCE [LARGE SCALE GENOMIC DNA]</scope>
    <source>
        <strain evidence="4 5">DSM 45772</strain>
    </source>
</reference>
<accession>A0A7Y9J727</accession>
<sequence length="324" mass="32908">MLTTRFTALFGIEHPIALAPMGGSAGGALAAAVSNGGGLGLLGAGSAKDPAWVEREVEVLAGATDRPWGAGFQCWAAPVRVVEQVLERGPAAIMLAFGDPAPYLPAIRRSGARLIVMVTDLAEAHGALGAGADVIIAQGTDAGGHGGSRGTIGFVPVVADLAGEVPVLAAGGIGDGRGVAAAFALGAEGALLGTRFLATPEALTSPASEKAVLEGGSEDTDRSSVFDIAHESGWPARWTGRALRTPFSDRWRGHEDALRADPEVRAGFRAAEQRGEPDASVVWAGESLDLVTDLVPAADLVGAIARETAEVLAQVSTQGGYRPL</sequence>
<organism evidence="4 5">
    <name type="scientific">Actinomycetospora corticicola</name>
    <dbReference type="NCBI Taxonomy" id="663602"/>
    <lineage>
        <taxon>Bacteria</taxon>
        <taxon>Bacillati</taxon>
        <taxon>Actinomycetota</taxon>
        <taxon>Actinomycetes</taxon>
        <taxon>Pseudonocardiales</taxon>
        <taxon>Pseudonocardiaceae</taxon>
        <taxon>Actinomycetospora</taxon>
    </lineage>
</organism>
<evidence type="ECO:0000313" key="5">
    <source>
        <dbReference type="Proteomes" id="UP000535890"/>
    </source>
</evidence>
<dbReference type="GO" id="GO:0018580">
    <property type="term" value="F:nitronate monooxygenase activity"/>
    <property type="evidence" value="ECO:0007669"/>
    <property type="project" value="UniProtKB-EC"/>
</dbReference>
<dbReference type="Proteomes" id="UP000535890">
    <property type="component" value="Unassembled WGS sequence"/>
</dbReference>
<dbReference type="CDD" id="cd04730">
    <property type="entry name" value="NPD_like"/>
    <property type="match status" value="1"/>
</dbReference>
<dbReference type="Pfam" id="PF03060">
    <property type="entry name" value="NMO"/>
    <property type="match status" value="2"/>
</dbReference>